<dbReference type="GeneID" id="24255832"/>
<dbReference type="InterPro" id="IPR005769">
    <property type="entry name" value="PhnE/PtxC"/>
</dbReference>
<dbReference type="KEGG" id="ngg:RG540_CH43260"/>
<protein>
    <submittedName>
        <fullName evidence="9">Phosphonate ABC transporter, permease protein PhnE</fullName>
    </submittedName>
</protein>
<feature type="transmembrane region" description="Helical" evidence="7">
    <location>
        <begin position="288"/>
        <end position="309"/>
    </location>
</feature>
<keyword evidence="4 7" id="KW-0812">Transmembrane</keyword>
<keyword evidence="3" id="KW-1003">Cell membrane</keyword>
<dbReference type="NCBIfam" id="TIGR01097">
    <property type="entry name" value="PhnE"/>
    <property type="match status" value="1"/>
</dbReference>
<gene>
    <name evidence="9" type="primary">phnE</name>
    <name evidence="9" type="ORF">RG540_CH43260</name>
</gene>
<dbReference type="InterPro" id="IPR035906">
    <property type="entry name" value="MetI-like_sf"/>
</dbReference>
<feature type="domain" description="ABC transmembrane type-1" evidence="8">
    <location>
        <begin position="123"/>
        <end position="306"/>
    </location>
</feature>
<reference evidence="10" key="1">
    <citation type="journal article" date="2014" name="BMC Genomics">
        <title>Genome sequencing of two Neorhizobium galegae strains reveals a noeT gene responsible for the unusual acetylation of the nodulation factors.</title>
        <authorList>
            <person name="Osterman J."/>
            <person name="Marsh J."/>
            <person name="Laine P.K."/>
            <person name="Zeng Z."/>
            <person name="Alatalo E."/>
            <person name="Sullivan J.T."/>
            <person name="Young J.P."/>
            <person name="Thomas-Oates J."/>
            <person name="Paulin L."/>
            <person name="Lindstrom K."/>
        </authorList>
    </citation>
    <scope>NUCLEOTIDE SEQUENCE [LARGE SCALE GENOMIC DNA]</scope>
    <source>
        <strain evidence="10">HAMBI 540</strain>
    </source>
</reference>
<comment type="subcellular location">
    <subcellularLocation>
        <location evidence="1 7">Cell membrane</location>
        <topology evidence="1 7">Multi-pass membrane protein</topology>
    </subcellularLocation>
</comment>
<sequence length="326" mass="36020">MAHVAETAQFSGLQESSRTILDHYQSQVRTRRIYTVVSIVVFLIVLGASLDFANEANSGKFFERLPYFFDFIKSFVPNSPLEIFRAMFDLPSPYADGSIKFDYTSDRVWITDSFYIPNFFYQLAITLNIAIVSTILGSTGAFLLCFFASSNLVGSRAVRWGVRRIMEIMRAFPEIVIAGLLAAILSIGPIAAIIAVSFHTIGALGKLFFEVVENADMKPDEGLRAAGASWLERVRFAILPQVLPNFVSYTLLRTEINVRASTIIGAVGGGGIGEVFSLSIGRDHAAKTYAIIILLLVTVICVDQFSAWLRRRLIGRQSFEFGRGAA</sequence>
<dbReference type="PANTHER" id="PTHR30043:SF1">
    <property type="entry name" value="ABC TRANSPORT SYSTEM PERMEASE PROTEIN P69"/>
    <property type="match status" value="1"/>
</dbReference>
<comment type="similarity">
    <text evidence="7">Belongs to the binding-protein-dependent transport system permease family.</text>
</comment>
<evidence type="ECO:0000256" key="3">
    <source>
        <dbReference type="ARBA" id="ARBA00022475"/>
    </source>
</evidence>
<dbReference type="PATRIC" id="fig|1028800.3.peg.4383"/>
<dbReference type="CDD" id="cd06261">
    <property type="entry name" value="TM_PBP2"/>
    <property type="match status" value="1"/>
</dbReference>
<accession>A0A068SW91</accession>
<dbReference type="PANTHER" id="PTHR30043">
    <property type="entry name" value="PHOSPHONATES TRANSPORT SYSTEM PERMEASE PROTEIN"/>
    <property type="match status" value="1"/>
</dbReference>
<dbReference type="HOGENOM" id="CLU_064254_0_0_5"/>
<evidence type="ECO:0000313" key="10">
    <source>
        <dbReference type="Proteomes" id="UP000028181"/>
    </source>
</evidence>
<keyword evidence="10" id="KW-1185">Reference proteome</keyword>
<organism evidence="9 10">
    <name type="scientific">Neorhizobium galegae bv. orientalis str. HAMBI 540</name>
    <dbReference type="NCBI Taxonomy" id="1028800"/>
    <lineage>
        <taxon>Bacteria</taxon>
        <taxon>Pseudomonadati</taxon>
        <taxon>Pseudomonadota</taxon>
        <taxon>Alphaproteobacteria</taxon>
        <taxon>Hyphomicrobiales</taxon>
        <taxon>Rhizobiaceae</taxon>
        <taxon>Rhizobium/Agrobacterium group</taxon>
        <taxon>Neorhizobium</taxon>
    </lineage>
</organism>
<evidence type="ECO:0000256" key="4">
    <source>
        <dbReference type="ARBA" id="ARBA00022692"/>
    </source>
</evidence>
<dbReference type="AlphaFoldDB" id="A0A068SW91"/>
<evidence type="ECO:0000256" key="6">
    <source>
        <dbReference type="ARBA" id="ARBA00023136"/>
    </source>
</evidence>
<evidence type="ECO:0000259" key="8">
    <source>
        <dbReference type="PROSITE" id="PS50928"/>
    </source>
</evidence>
<evidence type="ECO:0000313" key="9">
    <source>
        <dbReference type="EMBL" id="CDN50468.1"/>
    </source>
</evidence>
<evidence type="ECO:0000256" key="7">
    <source>
        <dbReference type="RuleBase" id="RU363032"/>
    </source>
</evidence>
<feature type="transmembrane region" description="Helical" evidence="7">
    <location>
        <begin position="175"/>
        <end position="198"/>
    </location>
</feature>
<name>A0A068SW91_NEOGA</name>
<feature type="transmembrane region" description="Helical" evidence="7">
    <location>
        <begin position="129"/>
        <end position="154"/>
    </location>
</feature>
<dbReference type="RefSeq" id="WP_038592210.1">
    <property type="nucleotide sequence ID" value="NZ_HG938353.1"/>
</dbReference>
<dbReference type="SUPFAM" id="SSF161098">
    <property type="entry name" value="MetI-like"/>
    <property type="match status" value="1"/>
</dbReference>
<dbReference type="Gene3D" id="1.10.3720.10">
    <property type="entry name" value="MetI-like"/>
    <property type="match status" value="1"/>
</dbReference>
<dbReference type="InterPro" id="IPR000515">
    <property type="entry name" value="MetI-like"/>
</dbReference>
<evidence type="ECO:0000256" key="2">
    <source>
        <dbReference type="ARBA" id="ARBA00022448"/>
    </source>
</evidence>
<evidence type="ECO:0000256" key="1">
    <source>
        <dbReference type="ARBA" id="ARBA00004651"/>
    </source>
</evidence>
<proteinExistence type="inferred from homology"/>
<dbReference type="GO" id="GO:0005886">
    <property type="term" value="C:plasma membrane"/>
    <property type="evidence" value="ECO:0007669"/>
    <property type="project" value="UniProtKB-SubCell"/>
</dbReference>
<feature type="transmembrane region" description="Helical" evidence="7">
    <location>
        <begin position="33"/>
        <end position="53"/>
    </location>
</feature>
<dbReference type="eggNOG" id="COG3639">
    <property type="taxonomic scope" value="Bacteria"/>
</dbReference>
<keyword evidence="6 7" id="KW-0472">Membrane</keyword>
<keyword evidence="5 7" id="KW-1133">Transmembrane helix</keyword>
<dbReference type="Proteomes" id="UP000028181">
    <property type="component" value="Chromosome I"/>
</dbReference>
<evidence type="ECO:0000256" key="5">
    <source>
        <dbReference type="ARBA" id="ARBA00022989"/>
    </source>
</evidence>
<dbReference type="Pfam" id="PF00528">
    <property type="entry name" value="BPD_transp_1"/>
    <property type="match status" value="1"/>
</dbReference>
<dbReference type="GO" id="GO:0015416">
    <property type="term" value="F:ABC-type phosphonate transporter activity"/>
    <property type="evidence" value="ECO:0007669"/>
    <property type="project" value="InterPro"/>
</dbReference>
<dbReference type="PROSITE" id="PS50928">
    <property type="entry name" value="ABC_TM1"/>
    <property type="match status" value="1"/>
</dbReference>
<dbReference type="EMBL" id="HG938353">
    <property type="protein sequence ID" value="CDN50468.1"/>
    <property type="molecule type" value="Genomic_DNA"/>
</dbReference>
<dbReference type="OrthoDB" id="9808005at2"/>
<keyword evidence="2 7" id="KW-0813">Transport</keyword>